<dbReference type="PANTHER" id="PTHR45967:SF12">
    <property type="entry name" value="TRANSCRIPTION FACTOR HBP-1A"/>
    <property type="match status" value="1"/>
</dbReference>
<evidence type="ECO:0000259" key="1">
    <source>
        <dbReference type="Pfam" id="PF07777"/>
    </source>
</evidence>
<proteinExistence type="predicted"/>
<feature type="domain" description="G-box binding protein multifunctional mosaic region" evidence="1">
    <location>
        <begin position="35"/>
        <end position="112"/>
    </location>
</feature>
<dbReference type="Pfam" id="PF07777">
    <property type="entry name" value="MFMR"/>
    <property type="match status" value="1"/>
</dbReference>
<dbReference type="AlphaFoldDB" id="A0A0A9DB45"/>
<accession>A0A0A9DB45</accession>
<dbReference type="InterPro" id="IPR044827">
    <property type="entry name" value="GBF-like"/>
</dbReference>
<dbReference type="InterPro" id="IPR012900">
    <property type="entry name" value="MFMR"/>
</dbReference>
<dbReference type="PANTHER" id="PTHR45967">
    <property type="entry name" value="G-BOX-BINDING FACTOR 3-RELATED"/>
    <property type="match status" value="1"/>
</dbReference>
<dbReference type="GO" id="GO:0005634">
    <property type="term" value="C:nucleus"/>
    <property type="evidence" value="ECO:0007669"/>
    <property type="project" value="TreeGrafter"/>
</dbReference>
<dbReference type="GO" id="GO:0043565">
    <property type="term" value="F:sequence-specific DNA binding"/>
    <property type="evidence" value="ECO:0007669"/>
    <property type="project" value="InterPro"/>
</dbReference>
<evidence type="ECO:0000313" key="2">
    <source>
        <dbReference type="EMBL" id="JAD83913.1"/>
    </source>
</evidence>
<dbReference type="GO" id="GO:0003700">
    <property type="term" value="F:DNA-binding transcription factor activity"/>
    <property type="evidence" value="ECO:0007669"/>
    <property type="project" value="InterPro"/>
</dbReference>
<name>A0A0A9DB45_ARUDO</name>
<dbReference type="EMBL" id="GBRH01213982">
    <property type="protein sequence ID" value="JAD83913.1"/>
    <property type="molecule type" value="Transcribed_RNA"/>
</dbReference>
<sequence>MKYPFRLKHNSAVSTVSNMIFCLPLRFLPLYSQDQPPATTSGTTASVYPEWPGFQAYSAIPPHGFFPPPVAANPQAHPYMWGVQPMVPPYGTPQPPYMMYPHGTVYAHPSTPPGMHPFNYPMPTNGNAETPVSNQLCFCCFGHRHRRFR</sequence>
<reference evidence="2" key="2">
    <citation type="journal article" date="2015" name="Data Brief">
        <title>Shoot transcriptome of the giant reed, Arundo donax.</title>
        <authorList>
            <person name="Barrero R.A."/>
            <person name="Guerrero F.D."/>
            <person name="Moolhuijzen P."/>
            <person name="Goolsby J.A."/>
            <person name="Tidwell J."/>
            <person name="Bellgard S.E."/>
            <person name="Bellgard M.I."/>
        </authorList>
    </citation>
    <scope>NUCLEOTIDE SEQUENCE</scope>
    <source>
        <tissue evidence="2">Shoot tissue taken approximately 20 cm above the soil surface</tissue>
    </source>
</reference>
<reference evidence="2" key="1">
    <citation type="submission" date="2014-09" db="EMBL/GenBank/DDBJ databases">
        <authorList>
            <person name="Magalhaes I.L.F."/>
            <person name="Oliveira U."/>
            <person name="Santos F.R."/>
            <person name="Vidigal T.H.D.A."/>
            <person name="Brescovit A.D."/>
            <person name="Santos A.J."/>
        </authorList>
    </citation>
    <scope>NUCLEOTIDE SEQUENCE</scope>
    <source>
        <tissue evidence="2">Shoot tissue taken approximately 20 cm above the soil surface</tissue>
    </source>
</reference>
<protein>
    <recommendedName>
        <fullName evidence="1">G-box binding protein multifunctional mosaic region domain-containing protein</fullName>
    </recommendedName>
</protein>
<organism evidence="2">
    <name type="scientific">Arundo donax</name>
    <name type="common">Giant reed</name>
    <name type="synonym">Donax arundinaceus</name>
    <dbReference type="NCBI Taxonomy" id="35708"/>
    <lineage>
        <taxon>Eukaryota</taxon>
        <taxon>Viridiplantae</taxon>
        <taxon>Streptophyta</taxon>
        <taxon>Embryophyta</taxon>
        <taxon>Tracheophyta</taxon>
        <taxon>Spermatophyta</taxon>
        <taxon>Magnoliopsida</taxon>
        <taxon>Liliopsida</taxon>
        <taxon>Poales</taxon>
        <taxon>Poaceae</taxon>
        <taxon>PACMAD clade</taxon>
        <taxon>Arundinoideae</taxon>
        <taxon>Arundineae</taxon>
        <taxon>Arundo</taxon>
    </lineage>
</organism>